<comment type="caution">
    <text evidence="2">The sequence shown here is derived from an EMBL/GenBank/DDBJ whole genome shotgun (WGS) entry which is preliminary data.</text>
</comment>
<feature type="non-terminal residue" evidence="2">
    <location>
        <position position="215"/>
    </location>
</feature>
<evidence type="ECO:0000256" key="1">
    <source>
        <dbReference type="PROSITE-ProRule" id="PRU00339"/>
    </source>
</evidence>
<dbReference type="PANTHER" id="PTHR45588">
    <property type="entry name" value="TPR DOMAIN-CONTAINING PROTEIN"/>
    <property type="match status" value="1"/>
</dbReference>
<dbReference type="AlphaFoldDB" id="A0AAI9TA22"/>
<reference evidence="2" key="1">
    <citation type="submission" date="2015-06" db="EMBL/GenBank/DDBJ databases">
        <authorList>
            <person name="Nguyen H."/>
        </authorList>
    </citation>
    <scope>NUCLEOTIDE SEQUENCE</scope>
    <source>
        <strain evidence="2">DAOM 180753</strain>
    </source>
</reference>
<accession>A0AAI9TA22</accession>
<dbReference type="PROSITE" id="PS50005">
    <property type="entry name" value="TPR"/>
    <property type="match status" value="1"/>
</dbReference>
<gene>
    <name evidence="2" type="ORF">VN97_g10459</name>
</gene>
<keyword evidence="3" id="KW-1185">Reference proteome</keyword>
<reference evidence="2" key="2">
    <citation type="journal article" date="2016" name="Fungal Biol.">
        <title>Ochratoxin A production by Penicillium thymicola.</title>
        <authorList>
            <person name="Nguyen H.D.T."/>
            <person name="McMullin D.R."/>
            <person name="Ponomareva E."/>
            <person name="Riley R."/>
            <person name="Pomraning K.R."/>
            <person name="Baker S.E."/>
            <person name="Seifert K.A."/>
        </authorList>
    </citation>
    <scope>NUCLEOTIDE SEQUENCE</scope>
    <source>
        <strain evidence="2">DAOM 180753</strain>
    </source>
</reference>
<dbReference type="InterPro" id="IPR011990">
    <property type="entry name" value="TPR-like_helical_dom_sf"/>
</dbReference>
<dbReference type="Gene3D" id="1.25.40.10">
    <property type="entry name" value="Tetratricopeptide repeat domain"/>
    <property type="match status" value="1"/>
</dbReference>
<feature type="repeat" description="TPR" evidence="1">
    <location>
        <begin position="33"/>
        <end position="66"/>
    </location>
</feature>
<keyword evidence="1" id="KW-0802">TPR repeat</keyword>
<dbReference type="PANTHER" id="PTHR45588:SF1">
    <property type="entry name" value="WW DOMAIN-CONTAINING PROTEIN"/>
    <property type="match status" value="1"/>
</dbReference>
<dbReference type="Proteomes" id="UP001227192">
    <property type="component" value="Unassembled WGS sequence"/>
</dbReference>
<dbReference type="EMBL" id="LACB01000486">
    <property type="protein sequence ID" value="KAJ9482960.1"/>
    <property type="molecule type" value="Genomic_DNA"/>
</dbReference>
<evidence type="ECO:0000313" key="2">
    <source>
        <dbReference type="EMBL" id="KAJ9482960.1"/>
    </source>
</evidence>
<evidence type="ECO:0008006" key="4">
    <source>
        <dbReference type="Google" id="ProtNLM"/>
    </source>
</evidence>
<dbReference type="SUPFAM" id="SSF48452">
    <property type="entry name" value="TPR-like"/>
    <property type="match status" value="1"/>
</dbReference>
<dbReference type="InterPro" id="IPR019734">
    <property type="entry name" value="TPR_rpt"/>
</dbReference>
<organism evidence="2 3">
    <name type="scientific">Penicillium thymicola</name>
    <dbReference type="NCBI Taxonomy" id="293382"/>
    <lineage>
        <taxon>Eukaryota</taxon>
        <taxon>Fungi</taxon>
        <taxon>Dikarya</taxon>
        <taxon>Ascomycota</taxon>
        <taxon>Pezizomycotina</taxon>
        <taxon>Eurotiomycetes</taxon>
        <taxon>Eurotiomycetidae</taxon>
        <taxon>Eurotiales</taxon>
        <taxon>Aspergillaceae</taxon>
        <taxon>Penicillium</taxon>
    </lineage>
</organism>
<evidence type="ECO:0000313" key="3">
    <source>
        <dbReference type="Proteomes" id="UP001227192"/>
    </source>
</evidence>
<proteinExistence type="predicted"/>
<protein>
    <recommendedName>
        <fullName evidence="4">Tetratricopeptide repeat protein</fullName>
    </recommendedName>
</protein>
<sequence length="215" mass="23840">MQNQSNSAAKAEEKAYYDLGSYGRPVTTSSAEAQMWIDRGLIWAHSFNHGEAVRCFERAAESDPNCAMALWGVAYATGPNYNKAWRYFDPEDRQASIKKVKDILVRASKLASQATPVEQALIGAIGARFPPIDDIPDDLGPFDRAYADAMRSVYHQFRDDVDVAALFAESLMCITPRGLWDLDTGKPTGDHTVEAREVIELQLQTTGRNNPAICH</sequence>
<name>A0AAI9TA22_PENTH</name>